<protein>
    <recommendedName>
        <fullName evidence="4">Multidrug ABC transporter ATPase</fullName>
    </recommendedName>
</protein>
<comment type="caution">
    <text evidence="2">The sequence shown here is derived from an EMBL/GenBank/DDBJ whole genome shotgun (WGS) entry which is preliminary data.</text>
</comment>
<evidence type="ECO:0000313" key="2">
    <source>
        <dbReference type="EMBL" id="KAB1639475.1"/>
    </source>
</evidence>
<keyword evidence="1" id="KW-0812">Transmembrane</keyword>
<evidence type="ECO:0000256" key="1">
    <source>
        <dbReference type="SAM" id="Phobius"/>
    </source>
</evidence>
<name>A0A7J5B5L7_9MICO</name>
<evidence type="ECO:0000313" key="3">
    <source>
        <dbReference type="Proteomes" id="UP000490386"/>
    </source>
</evidence>
<feature type="transmembrane region" description="Helical" evidence="1">
    <location>
        <begin position="56"/>
        <end position="78"/>
    </location>
</feature>
<dbReference type="EMBL" id="WBJX01000001">
    <property type="protein sequence ID" value="KAB1639475.1"/>
    <property type="molecule type" value="Genomic_DNA"/>
</dbReference>
<keyword evidence="1" id="KW-1133">Transmembrane helix</keyword>
<accession>A0A7J5B5L7</accession>
<dbReference type="AlphaFoldDB" id="A0A7J5B5L7"/>
<organism evidence="2 3">
    <name type="scientific">Pseudoclavibacter terrae</name>
    <dbReference type="NCBI Taxonomy" id="1530195"/>
    <lineage>
        <taxon>Bacteria</taxon>
        <taxon>Bacillati</taxon>
        <taxon>Actinomycetota</taxon>
        <taxon>Actinomycetes</taxon>
        <taxon>Micrococcales</taxon>
        <taxon>Microbacteriaceae</taxon>
        <taxon>Pseudoclavibacter</taxon>
    </lineage>
</organism>
<dbReference type="Proteomes" id="UP000490386">
    <property type="component" value="Unassembled WGS sequence"/>
</dbReference>
<dbReference type="RefSeq" id="WP_104253815.1">
    <property type="nucleotide sequence ID" value="NZ_CANKVH010000021.1"/>
</dbReference>
<dbReference type="OrthoDB" id="4990996at2"/>
<sequence length="89" mass="9668">MTSSNGAPIAKGERILAFMSLGIAAISFIALLVLLATPLLGIEVDATNPIWPTLLFVTYLGFPIAFLLILSLIIWRVVANRRSRGRSEN</sequence>
<keyword evidence="3" id="KW-1185">Reference proteome</keyword>
<reference evidence="2 3" key="1">
    <citation type="submission" date="2019-09" db="EMBL/GenBank/DDBJ databases">
        <title>Phylogeny of genus Pseudoclavibacter and closely related genus.</title>
        <authorList>
            <person name="Li Y."/>
        </authorList>
    </citation>
    <scope>NUCLEOTIDE SEQUENCE [LARGE SCALE GENOMIC DNA]</scope>
    <source>
        <strain evidence="2 3">THG-MD12</strain>
    </source>
</reference>
<keyword evidence="1" id="KW-0472">Membrane</keyword>
<evidence type="ECO:0008006" key="4">
    <source>
        <dbReference type="Google" id="ProtNLM"/>
    </source>
</evidence>
<feature type="transmembrane region" description="Helical" evidence="1">
    <location>
        <begin position="15"/>
        <end position="36"/>
    </location>
</feature>
<gene>
    <name evidence="2" type="ORF">F8O03_03835</name>
</gene>
<proteinExistence type="predicted"/>